<reference evidence="2" key="1">
    <citation type="submission" date="2021-02" db="EMBL/GenBank/DDBJ databases">
        <authorList>
            <person name="Nowell W R."/>
        </authorList>
    </citation>
    <scope>NUCLEOTIDE SEQUENCE</scope>
</reference>
<dbReference type="EMBL" id="CAJOBC010030526">
    <property type="protein sequence ID" value="CAF4087974.1"/>
    <property type="molecule type" value="Genomic_DNA"/>
</dbReference>
<evidence type="ECO:0000313" key="1">
    <source>
        <dbReference type="EMBL" id="CAF1043946.1"/>
    </source>
</evidence>
<dbReference type="EMBL" id="CAJNOQ010011856">
    <property type="protein sequence ID" value="CAF1286632.1"/>
    <property type="molecule type" value="Genomic_DNA"/>
</dbReference>
<dbReference type="EMBL" id="CAJOBA010007781">
    <property type="protein sequence ID" value="CAF3812172.1"/>
    <property type="molecule type" value="Genomic_DNA"/>
</dbReference>
<dbReference type="Proteomes" id="UP000682733">
    <property type="component" value="Unassembled WGS sequence"/>
</dbReference>
<sequence>MADSKKTSAYDKVALHVSLYWLTIDQHYDHLYQQLNQWQNDMINKINETCKNSIITLTTCNVIQEPVTEYRPLVLCELISPHLLNYSQQTVSPLVYEYEQAMKDGTWNWNKLPDEHQNSTALKVANIDGQLVSFDNRRLLAAQNLGLTLIPIIKIHLDDIKPGTTTTWRKLFERRLKQSKLPSQGTRTKPTVKE</sequence>
<evidence type="ECO:0000313" key="3">
    <source>
        <dbReference type="EMBL" id="CAF3812172.1"/>
    </source>
</evidence>
<evidence type="ECO:0000313" key="2">
    <source>
        <dbReference type="EMBL" id="CAF1286632.1"/>
    </source>
</evidence>
<protein>
    <submittedName>
        <fullName evidence="2">Uncharacterized protein</fullName>
    </submittedName>
</protein>
<dbReference type="OrthoDB" id="10508532at2759"/>
<accession>A0A815CNB9</accession>
<dbReference type="Proteomes" id="UP000681722">
    <property type="component" value="Unassembled WGS sequence"/>
</dbReference>
<dbReference type="EMBL" id="CAJNOK010007766">
    <property type="protein sequence ID" value="CAF1043946.1"/>
    <property type="molecule type" value="Genomic_DNA"/>
</dbReference>
<evidence type="ECO:0000313" key="4">
    <source>
        <dbReference type="EMBL" id="CAF4087974.1"/>
    </source>
</evidence>
<name>A0A815CNB9_9BILA</name>
<evidence type="ECO:0000313" key="5">
    <source>
        <dbReference type="Proteomes" id="UP000663829"/>
    </source>
</evidence>
<dbReference type="Proteomes" id="UP000663829">
    <property type="component" value="Unassembled WGS sequence"/>
</dbReference>
<keyword evidence="5" id="KW-1185">Reference proteome</keyword>
<gene>
    <name evidence="2" type="ORF">GPM918_LOCUS27820</name>
    <name evidence="1" type="ORF">OVA965_LOCUS16627</name>
    <name evidence="4" type="ORF">SRO942_LOCUS28220</name>
    <name evidence="3" type="ORF">TMI583_LOCUS16641</name>
</gene>
<dbReference type="AlphaFoldDB" id="A0A815CNB9"/>
<comment type="caution">
    <text evidence="2">The sequence shown here is derived from an EMBL/GenBank/DDBJ whole genome shotgun (WGS) entry which is preliminary data.</text>
</comment>
<proteinExistence type="predicted"/>
<dbReference type="Proteomes" id="UP000677228">
    <property type="component" value="Unassembled WGS sequence"/>
</dbReference>
<organism evidence="2 5">
    <name type="scientific">Didymodactylos carnosus</name>
    <dbReference type="NCBI Taxonomy" id="1234261"/>
    <lineage>
        <taxon>Eukaryota</taxon>
        <taxon>Metazoa</taxon>
        <taxon>Spiralia</taxon>
        <taxon>Gnathifera</taxon>
        <taxon>Rotifera</taxon>
        <taxon>Eurotatoria</taxon>
        <taxon>Bdelloidea</taxon>
        <taxon>Philodinida</taxon>
        <taxon>Philodinidae</taxon>
        <taxon>Didymodactylos</taxon>
    </lineage>
</organism>